<keyword evidence="2" id="KW-0812">Transmembrane</keyword>
<dbReference type="PANTHER" id="PTHR24216:SF65">
    <property type="entry name" value="PAXILLIN-LIKE PROTEIN 1"/>
    <property type="match status" value="1"/>
</dbReference>
<gene>
    <name evidence="3" type="ORF">SAMN02910350_01615</name>
</gene>
<organism evidence="3 4">
    <name type="scientific">Pseudobutyrivibrio xylanivorans</name>
    <dbReference type="NCBI Taxonomy" id="185007"/>
    <lineage>
        <taxon>Bacteria</taxon>
        <taxon>Bacillati</taxon>
        <taxon>Bacillota</taxon>
        <taxon>Clostridia</taxon>
        <taxon>Lachnospirales</taxon>
        <taxon>Lachnospiraceae</taxon>
        <taxon>Pseudobutyrivibrio</taxon>
    </lineage>
</organism>
<feature type="compositionally biased region" description="Pro residues" evidence="1">
    <location>
        <begin position="169"/>
        <end position="182"/>
    </location>
</feature>
<feature type="compositionally biased region" description="Acidic residues" evidence="1">
    <location>
        <begin position="91"/>
        <end position="105"/>
    </location>
</feature>
<evidence type="ECO:0000313" key="3">
    <source>
        <dbReference type="EMBL" id="SCZ79109.1"/>
    </source>
</evidence>
<evidence type="ECO:0000256" key="1">
    <source>
        <dbReference type="SAM" id="MobiDB-lite"/>
    </source>
</evidence>
<proteinExistence type="predicted"/>
<dbReference type="PRINTS" id="PR01217">
    <property type="entry name" value="PRICHEXTENSN"/>
</dbReference>
<dbReference type="Proteomes" id="UP000199428">
    <property type="component" value="Unassembled WGS sequence"/>
</dbReference>
<dbReference type="EMBL" id="FMWK01000007">
    <property type="protein sequence ID" value="SCZ79109.1"/>
    <property type="molecule type" value="Genomic_DNA"/>
</dbReference>
<feature type="region of interest" description="Disordered" evidence="1">
    <location>
        <begin position="86"/>
        <end position="217"/>
    </location>
</feature>
<feature type="compositionally biased region" description="Pro residues" evidence="1">
    <location>
        <begin position="143"/>
        <end position="161"/>
    </location>
</feature>
<sequence length="1951" mass="216327">MKEIKVKRILAIILVLFLIVTGLNFNTIADELRGSSGRVVAFEEIPDSIRLQEFTVGASVEEIVFPSTLTVTVEKEVQKKTLILKEKTEEPVQEEPVEDPVDPPEDTSIPEPAPETTPEEPTPEEPAPKVSPTPEPDSGEPIPEAPNPEPDPNPETPAPEEPTPEEPAPETPAPETPAPEPAPEVSAPAPEPAPAPVEAPAAEPVSTPADSPSAEPDLVGLLFPAIIAHAEELDASEETPAETTDQPAETTDQPVEAPAAEPEIEYETVVETVTNRETVVFENVSWKIDSARSTFGKFDFSVESSYVLVPEISWLYDVAANLPTIEVRVLPAESRPAFTQSTIIDGVKITVSADEGVFPEGVRLIAHKITGEEEAQVEELVDAQTSEHKNVASSYTFDISIVDASGDEVQPDTSRGNVTVSFETDEIGNSKLETEVYHIDDNNQVDELAVETVGDTVVQVETDGFSIYHITLSYEQKTYQLDTGISGFDLNELLEALEININGHIFHVSASPHDKLEIGDESTNWHISVTENFVSGDEVELCVCYQPSSGAHYNTSERYEYITLIMQEHVHEWTISKTSNTTIEARCSDSECVLCPRTATLVCDNKVYDGTAVTANFEKESFFPAIDTGLYTFSDYSYYRIKEDNSRTMLDSSPSEVGKYEVEMLFTPTGELPITLVKSFEITKIHAPAVEDYEWPLIHVYTDHIVITNVKPNYEYKFNDEADWRNTAIKSYTGLSERTPYTFYLRYVGDATHLPGEETEKEIWTDFVATLSDNYTEGETITVNTTPLIDDTYRYEYEWCTGHEGSNAYYQIEEERTSASHVISADDVGSQVKLWINKIRTNNGNDIVETRYESNFTRTVIGLPREVTIDEYHNGSVTITPSTDDIIRTNDTVTITCKPDDGYNCNVIVEGTDNGETVDVYFDSSSNGFRTYHYCQPPFNVTIKPVFTAKEYQIVINDDYFMDGVEVVASPNKANVGDTVRLTFNMPTDVRLKNLSITDATPVKVEDVSYEFTMPASNVTVRSTYERYVELTENIILLKNDKPMSSGPRVYDTLSVGINAYPVEYAWYYADENGDPIVGSEALSNQESYLIKEADLGKPIVLVVTQRNNQAIEDMTTPIVKKCATTEVEKRIPGAPNLSREDIIFDYINETMSLKDEGYEISFDGLSIINESPISLKEFLDNDMDRIYIRSKETDLFLASPWQTFMMPERADAPDVVAIYPTTPNGKGYIIGTASYMEYRFNEEGSTYKDADVQKTAVLPGEYLVREKARDGYYGDFAGKTAVVRVEPYDGIGTYTLRLSAANVSDDGLPYGSIEADKYEYHGGDVITIIIKPDEGCDFVYANINYDGDYYDGSDSITDLKDYWDTDKKAYYYPLIMPGQDISIKAFFKEDFTRIKDGMVKIYLESSQTELTTSPCVGDRLIVKMNPDIDLDRSYSGYAWFYASDLNEDSTIDWDIIIDDDHFMFPNDPFVVTERDVGKGIVVAIAQGTTSEQYVFIYSNPTLPVSKWSRDIPEAQEPSKKPTAPSNLTYTGQELELVVPGIPTQGTIGYSLSPEGPYTDRIPTAVEPGTYEVWWKVIAPDGQNEYRDSTPQKLVVTIKPGNNSSVITPTPGTGGSDSGNNPGGGTPSPSPAPKNDNQDDKDDDKDKKQDDGQNDDEKSNKKSPGWINKGGNEDENDNQSNQEPTDEELFNPETMQVYDTSTSSEPVTVEPNKPVTLKYGSGAIEVAMANTSQGGGAYGTGALSAGLADAQAAVEAILSDELLAMVENGSKVKIKVQTTALSEDSITDDEKDIIAAEFKNLKATMPNLKQAESIDISLLVKFDHDNWDAITTTRKPIEITVGISDEDKGKSEKFYILRVHEGETTLLEDLDEDDETITIGSDRFSTYTILYEDNAAKAAVVNSNNSRPFKGIMGWIVAGIALLLVFLRDRLSLQAKRRESVKKARNHKTLM</sequence>
<feature type="compositionally biased region" description="Polar residues" evidence="1">
    <location>
        <begin position="241"/>
        <end position="253"/>
    </location>
</feature>
<keyword evidence="2" id="KW-0472">Membrane</keyword>
<dbReference type="RefSeq" id="WP_090162618.1">
    <property type="nucleotide sequence ID" value="NZ_FMWK01000007.1"/>
</dbReference>
<evidence type="ECO:0000313" key="4">
    <source>
        <dbReference type="Proteomes" id="UP000199428"/>
    </source>
</evidence>
<evidence type="ECO:0000256" key="2">
    <source>
        <dbReference type="SAM" id="Phobius"/>
    </source>
</evidence>
<feature type="region of interest" description="Disordered" evidence="1">
    <location>
        <begin position="1597"/>
        <end position="1692"/>
    </location>
</feature>
<feature type="compositionally biased region" description="Low complexity" evidence="1">
    <location>
        <begin position="198"/>
        <end position="209"/>
    </location>
</feature>
<feature type="compositionally biased region" description="Basic and acidic residues" evidence="1">
    <location>
        <begin position="1644"/>
        <end position="1660"/>
    </location>
</feature>
<protein>
    <submittedName>
        <fullName evidence="3">Uncharacterized protein</fullName>
    </submittedName>
</protein>
<feature type="region of interest" description="Disordered" evidence="1">
    <location>
        <begin position="233"/>
        <end position="259"/>
    </location>
</feature>
<name>A0A1G5S0N1_PSEXY</name>
<dbReference type="PANTHER" id="PTHR24216">
    <property type="entry name" value="PAXILLIN-RELATED"/>
    <property type="match status" value="1"/>
</dbReference>
<accession>A0A1G5S0N1</accession>
<keyword evidence="2" id="KW-1133">Transmembrane helix</keyword>
<feature type="compositionally biased region" description="Gly residues" evidence="1">
    <location>
        <begin position="1612"/>
        <end position="1626"/>
    </location>
</feature>
<feature type="transmembrane region" description="Helical" evidence="2">
    <location>
        <begin position="1912"/>
        <end position="1928"/>
    </location>
</feature>
<reference evidence="3 4" key="1">
    <citation type="submission" date="2016-10" db="EMBL/GenBank/DDBJ databases">
        <authorList>
            <person name="de Groot N.N."/>
        </authorList>
    </citation>
    <scope>NUCLEOTIDE SEQUENCE [LARGE SCALE GENOMIC DNA]</scope>
    <source>
        <strain evidence="3 4">DSM 10317</strain>
    </source>
</reference>